<protein>
    <recommendedName>
        <fullName evidence="4">Fatty acyl-CoA reductase</fullName>
        <ecNumber evidence="4">1.2.1.84</ecNumber>
    </recommendedName>
</protein>
<keyword evidence="4" id="KW-1133">Transmembrane helix</keyword>
<name>A0ABM1N1D0_NICVS</name>
<comment type="function">
    <text evidence="4">Catalyzes the reduction of fatty acyl-CoA to fatty alcohols.</text>
</comment>
<evidence type="ECO:0000259" key="6">
    <source>
        <dbReference type="Pfam" id="PF07993"/>
    </source>
</evidence>
<dbReference type="PANTHER" id="PTHR11011">
    <property type="entry name" value="MALE STERILITY PROTEIN 2-RELATED"/>
    <property type="match status" value="1"/>
</dbReference>
<dbReference type="RefSeq" id="XP_017780630.1">
    <property type="nucleotide sequence ID" value="XM_017925141.1"/>
</dbReference>
<evidence type="ECO:0000256" key="2">
    <source>
        <dbReference type="ARBA" id="ARBA00022516"/>
    </source>
</evidence>
<organism evidence="7 8">
    <name type="scientific">Nicrophorus vespilloides</name>
    <name type="common">Boreal carrion beetle</name>
    <dbReference type="NCBI Taxonomy" id="110193"/>
    <lineage>
        <taxon>Eukaryota</taxon>
        <taxon>Metazoa</taxon>
        <taxon>Ecdysozoa</taxon>
        <taxon>Arthropoda</taxon>
        <taxon>Hexapoda</taxon>
        <taxon>Insecta</taxon>
        <taxon>Pterygota</taxon>
        <taxon>Neoptera</taxon>
        <taxon>Endopterygota</taxon>
        <taxon>Coleoptera</taxon>
        <taxon>Polyphaga</taxon>
        <taxon>Staphyliniformia</taxon>
        <taxon>Silphidae</taxon>
        <taxon>Nicrophorinae</taxon>
        <taxon>Nicrophorus</taxon>
    </lineage>
</organism>
<feature type="domain" description="Thioester reductase (TE)" evidence="6">
    <location>
        <begin position="581"/>
        <end position="722"/>
    </location>
</feature>
<feature type="domain" description="Thioester reductase (TE)" evidence="6">
    <location>
        <begin position="1208"/>
        <end position="1478"/>
    </location>
</feature>
<keyword evidence="3 4" id="KW-0443">Lipid metabolism</keyword>
<dbReference type="InterPro" id="IPR033640">
    <property type="entry name" value="FAR_C"/>
</dbReference>
<evidence type="ECO:0000259" key="5">
    <source>
        <dbReference type="Pfam" id="PF03015"/>
    </source>
</evidence>
<evidence type="ECO:0000256" key="3">
    <source>
        <dbReference type="ARBA" id="ARBA00023098"/>
    </source>
</evidence>
<dbReference type="Pfam" id="PF07993">
    <property type="entry name" value="NAD_binding_4"/>
    <property type="match status" value="5"/>
</dbReference>
<dbReference type="EC" id="1.2.1.84" evidence="4"/>
<sequence length="1633" mass="189740">MLVEKLLRSFPDITKLYLLARKKETMNLIERSKEYFEDPIFERMIALNPNYYEKVQWIEGDLTMPSLNMSNEDIAVIKTVDIVLHLGASIKMQNPLHEMIKNNLLGTAELLKICLDNKNIKCFIYVSSVYSNARKSCSRIAEKIYEPILKPKTLIDIYNALSDNELDEIEKTLMQDWPNSYTFSKNATEFHCDTFKDQMSIGIFRPGIITSSYSEPYPLWVKSKSGMLGAIILMGTKTVPTFHQDNLAMSHAVPVDMTVNALIACTYDVIHNKSKDTKIYNYTSNNNPITFYEGCMIATKNKLTGVFTENYYWNLIKIFILMYIPFMFMDVFRFFTRQKPKYLHLYKKINQFVDAIYYFANKPLFVDNDNLENIWDSLSQHDKELIPFNLRVIDWKDYFINVPYGIEKYMGIKMKKIYEPILKPKTLMDIYNALSENELDEIEKTLMQDWPNSYTFSKNATEFHCDTFKDQMSIGIFRPGIIWVKSKAGILGAIILMGTKTVPSYHQENMAMTHAVPVDMTANALIAYNDNLENIWDSLSQRDKELVPFNLRVIDWKDYFNNVPYGIEKYMDRLTLPLITKSCFMYVSTVYSYARRSCSRIEEKIYEPILKPETLLDMSNGLTNDELDEFENTLMKDWPNTYTFTKNVTEYYCDTFKDQMSIGIFRPGTVTSAISEPFPTWVKSKAGILGAIILLGTKLVPSYYVDKKALSHCVPVDMTVNALITSTYDVISNKYLRLYEKINHFLGAMFYFNNKPLVVDNDNLEHVWDSLTQRDKDLVPFNLKVIDWIDYFTNVPSGIEKYMHFLDYINYNAISYIKTRSNRQRNSVVVGISKMEEFYRNKTIFVTGSTGFLGSMLVEKLLRSFPDISKLYMLARMKGTMNLIERSEEYFKDPVFERMIALNPNYYEKVSWIEGDLTMPRLNLSEDDMAIIKTVDIVIHLGASIKMKNPLHEMIKNNLFGTAELLKICLDNKNIKCFMYVSSAYSYARKSCSRIEEKIYEPILKPETLLDISNALTNGELDEIENVLMQDWPNSYTFIKTAAEYHCDTFKDQMSIGIFRPGTITSSYSEPYPVWVKSKAGILGAIILTVTKVLPSYYVDKKAMSHAVPVDMTANALIASTYDVIQNKYLRLYEKISDFIEAILYFNNKSLIIDNDNLENIWDTLSQHDKELVPFDLRVIDWIDYFNNSVVFGNSTMDEFYRKKSILVTGCTGFLGSMLVEKLLRSFPDISKLYLLARKKGTKNVIERSKDYFKDPIFERMISLNPNYYERVQWIEGDLTMPRLNLSDDDMAMIKTVDIVLHLGASIKMQNPLHEMIKNNLLGTAELLKICLDNTNIKCFMYISSAYSNARESCYRIEEKIYEPILKPKTLIDLSKALTDDELNEIENTLMQDWPNSYTFSKNAAEFHCDSFKDHMSIGIFRPGIITSSYSEPYPSWVKSKAGLLGAIILMGTKTAPSYRMEKTTMSHAVPVDMTANALITCTYDLIHNKSKHTKVYNYTSNNNPISFYEGCMIATKYKYAGVVTQNYYWNAIRLFILMYLPCLFMDIFQFFTRQKPKYLRLYYKTNQFLDAIYYFSKKPMIVDNDNVENIWDSLSKRDKELVPFNLRVIDWIDYFENVPNGIEKYLGIKMKI</sequence>
<reference evidence="8" key="1">
    <citation type="submission" date="2025-08" db="UniProtKB">
        <authorList>
            <consortium name="RefSeq"/>
        </authorList>
    </citation>
    <scope>IDENTIFICATION</scope>
    <source>
        <tissue evidence="8">Whole Larva</tissue>
    </source>
</reference>
<proteinExistence type="inferred from homology"/>
<dbReference type="InterPro" id="IPR013120">
    <property type="entry name" value="FAR_NAD-bd"/>
</dbReference>
<feature type="transmembrane region" description="Helical" evidence="4">
    <location>
        <begin position="1528"/>
        <end position="1552"/>
    </location>
</feature>
<keyword evidence="7" id="KW-1185">Reference proteome</keyword>
<evidence type="ECO:0000256" key="4">
    <source>
        <dbReference type="RuleBase" id="RU363097"/>
    </source>
</evidence>
<feature type="domain" description="Thioester reductase (TE)" evidence="6">
    <location>
        <begin position="2"/>
        <end position="261"/>
    </location>
</feature>
<feature type="domain" description="Fatty acyl-CoA reductase C-terminal" evidence="5">
    <location>
        <begin position="322"/>
        <end position="410"/>
    </location>
</feature>
<feature type="domain" description="Thioester reductase (TE)" evidence="6">
    <location>
        <begin position="846"/>
        <end position="1116"/>
    </location>
</feature>
<dbReference type="CDD" id="cd05236">
    <property type="entry name" value="FAR-N_SDR_e"/>
    <property type="match status" value="2"/>
</dbReference>
<keyword evidence="4" id="KW-0812">Transmembrane</keyword>
<evidence type="ECO:0000313" key="7">
    <source>
        <dbReference type="Proteomes" id="UP000695000"/>
    </source>
</evidence>
<comment type="catalytic activity">
    <reaction evidence="4">
        <text>a long-chain fatty acyl-CoA + 2 NADPH + 2 H(+) = a long-chain primary fatty alcohol + 2 NADP(+) + CoA</text>
        <dbReference type="Rhea" id="RHEA:52716"/>
        <dbReference type="ChEBI" id="CHEBI:15378"/>
        <dbReference type="ChEBI" id="CHEBI:57287"/>
        <dbReference type="ChEBI" id="CHEBI:57783"/>
        <dbReference type="ChEBI" id="CHEBI:58349"/>
        <dbReference type="ChEBI" id="CHEBI:77396"/>
        <dbReference type="ChEBI" id="CHEBI:83139"/>
        <dbReference type="EC" id="1.2.1.84"/>
    </reaction>
</comment>
<feature type="domain" description="Fatty acyl-CoA reductase C-terminal" evidence="5">
    <location>
        <begin position="733"/>
        <end position="804"/>
    </location>
</feature>
<keyword evidence="4" id="KW-0521">NADP</keyword>
<accession>A0ABM1N1D0</accession>
<gene>
    <name evidence="8" type="primary">LOC108565601</name>
</gene>
<dbReference type="SUPFAM" id="SSF51735">
    <property type="entry name" value="NAD(P)-binding Rossmann-fold domains"/>
    <property type="match status" value="4"/>
</dbReference>
<keyword evidence="2 4" id="KW-0444">Lipid biosynthesis</keyword>
<dbReference type="InterPro" id="IPR036291">
    <property type="entry name" value="NAD(P)-bd_dom_sf"/>
</dbReference>
<dbReference type="CDD" id="cd09071">
    <property type="entry name" value="FAR_C"/>
    <property type="match status" value="4"/>
</dbReference>
<dbReference type="PANTHER" id="PTHR11011:SF81">
    <property type="entry name" value="FATTY ACYL-COA REDUCTASE"/>
    <property type="match status" value="1"/>
</dbReference>
<feature type="domain" description="Thioester reductase (TE)" evidence="6">
    <location>
        <begin position="426"/>
        <end position="524"/>
    </location>
</feature>
<evidence type="ECO:0000256" key="1">
    <source>
        <dbReference type="ARBA" id="ARBA00005928"/>
    </source>
</evidence>
<dbReference type="Proteomes" id="UP000695000">
    <property type="component" value="Unplaced"/>
</dbReference>
<evidence type="ECO:0000313" key="8">
    <source>
        <dbReference type="RefSeq" id="XP_017780630.1"/>
    </source>
</evidence>
<dbReference type="Gene3D" id="3.40.50.720">
    <property type="entry name" value="NAD(P)-binding Rossmann-like Domain"/>
    <property type="match status" value="5"/>
</dbReference>
<comment type="similarity">
    <text evidence="1 4">Belongs to the fatty acyl-CoA reductase family.</text>
</comment>
<keyword evidence="4" id="KW-0560">Oxidoreductase</keyword>
<feature type="domain" description="Fatty acyl-CoA reductase C-terminal" evidence="5">
    <location>
        <begin position="1539"/>
        <end position="1627"/>
    </location>
</feature>
<keyword evidence="4" id="KW-0472">Membrane</keyword>
<dbReference type="InterPro" id="IPR026055">
    <property type="entry name" value="FAR"/>
</dbReference>
<feature type="domain" description="Fatty acyl-CoA reductase C-terminal" evidence="5">
    <location>
        <begin position="1127"/>
        <end position="1191"/>
    </location>
</feature>
<dbReference type="GeneID" id="108565601"/>
<dbReference type="Pfam" id="PF03015">
    <property type="entry name" value="Sterile"/>
    <property type="match status" value="4"/>
</dbReference>